<dbReference type="Gene3D" id="1.20.1280.50">
    <property type="match status" value="1"/>
</dbReference>
<feature type="domain" description="F-box" evidence="1">
    <location>
        <begin position="51"/>
        <end position="97"/>
    </location>
</feature>
<keyword evidence="3" id="KW-1185">Reference proteome</keyword>
<name>A0ABQ8G4U0_9PEZI</name>
<gene>
    <name evidence="2" type="ORF">B0J12DRAFT_673300</name>
</gene>
<dbReference type="SUPFAM" id="SSF81383">
    <property type="entry name" value="F-box domain"/>
    <property type="match status" value="1"/>
</dbReference>
<organism evidence="2 3">
    <name type="scientific">Macrophomina phaseolina</name>
    <dbReference type="NCBI Taxonomy" id="35725"/>
    <lineage>
        <taxon>Eukaryota</taxon>
        <taxon>Fungi</taxon>
        <taxon>Dikarya</taxon>
        <taxon>Ascomycota</taxon>
        <taxon>Pezizomycotina</taxon>
        <taxon>Dothideomycetes</taxon>
        <taxon>Dothideomycetes incertae sedis</taxon>
        <taxon>Botryosphaeriales</taxon>
        <taxon>Botryosphaeriaceae</taxon>
        <taxon>Macrophomina</taxon>
    </lineage>
</organism>
<dbReference type="InterPro" id="IPR036047">
    <property type="entry name" value="F-box-like_dom_sf"/>
</dbReference>
<dbReference type="Proteomes" id="UP000774617">
    <property type="component" value="Unassembled WGS sequence"/>
</dbReference>
<evidence type="ECO:0000313" key="2">
    <source>
        <dbReference type="EMBL" id="KAH7042573.1"/>
    </source>
</evidence>
<dbReference type="EMBL" id="JAGTJR010000025">
    <property type="protein sequence ID" value="KAH7042573.1"/>
    <property type="molecule type" value="Genomic_DNA"/>
</dbReference>
<comment type="caution">
    <text evidence="2">The sequence shown here is derived from an EMBL/GenBank/DDBJ whole genome shotgun (WGS) entry which is preliminary data.</text>
</comment>
<evidence type="ECO:0000259" key="1">
    <source>
        <dbReference type="PROSITE" id="PS50181"/>
    </source>
</evidence>
<sequence>MAPPDVKAFPAIHLAKSRGRSDAELWNEKRLSRGTISLAMNAMMSEKYCRKHGMQTIPVELGHEIAALLDLQSLIKLRGVSRHWRDIVNDCELRERILHPDRRALLQLYDDVIETPGFLKSRPEVLSRIVHFDRDKYIGGLPCHPVPSAFEMWIREWPSKAVIGSTWPGFPDPEKEERKHWWRTKAANKLHKLDHIPAAFDNRTAQLLLTEQALEGKDWNSADIAEDPDYPTVQVQADMLEIARQDDPDDLYDFLDGQAFLVFQGASFLNGKVWTGRDFCIIDSYDDRKVLSWPDFLRGQAVKIGKAWAWKHPAAASLELQRMTGLDLGIRPAAFEDRTRRCRWELAPMWRNLILRRLVARDLGQQLPEHEVMFVLAAAMPDMLAEIDCIVGIGEEMI</sequence>
<protein>
    <recommendedName>
        <fullName evidence="1">F-box domain-containing protein</fullName>
    </recommendedName>
</protein>
<dbReference type="PROSITE" id="PS50181">
    <property type="entry name" value="FBOX"/>
    <property type="match status" value="1"/>
</dbReference>
<dbReference type="InterPro" id="IPR001810">
    <property type="entry name" value="F-box_dom"/>
</dbReference>
<dbReference type="SMART" id="SM00256">
    <property type="entry name" value="FBOX"/>
    <property type="match status" value="1"/>
</dbReference>
<reference evidence="2 3" key="1">
    <citation type="journal article" date="2021" name="Nat. Commun.">
        <title>Genetic determinants of endophytism in the Arabidopsis root mycobiome.</title>
        <authorList>
            <person name="Mesny F."/>
            <person name="Miyauchi S."/>
            <person name="Thiergart T."/>
            <person name="Pickel B."/>
            <person name="Atanasova L."/>
            <person name="Karlsson M."/>
            <person name="Huettel B."/>
            <person name="Barry K.W."/>
            <person name="Haridas S."/>
            <person name="Chen C."/>
            <person name="Bauer D."/>
            <person name="Andreopoulos W."/>
            <person name="Pangilinan J."/>
            <person name="LaButti K."/>
            <person name="Riley R."/>
            <person name="Lipzen A."/>
            <person name="Clum A."/>
            <person name="Drula E."/>
            <person name="Henrissat B."/>
            <person name="Kohler A."/>
            <person name="Grigoriev I.V."/>
            <person name="Martin F.M."/>
            <person name="Hacquard S."/>
        </authorList>
    </citation>
    <scope>NUCLEOTIDE SEQUENCE [LARGE SCALE GENOMIC DNA]</scope>
    <source>
        <strain evidence="2 3">MPI-SDFR-AT-0080</strain>
    </source>
</reference>
<evidence type="ECO:0000313" key="3">
    <source>
        <dbReference type="Proteomes" id="UP000774617"/>
    </source>
</evidence>
<proteinExistence type="predicted"/>
<dbReference type="Pfam" id="PF12937">
    <property type="entry name" value="F-box-like"/>
    <property type="match status" value="1"/>
</dbReference>
<accession>A0ABQ8G4U0</accession>